<reference evidence="3" key="1">
    <citation type="submission" date="2025-08" db="UniProtKB">
        <authorList>
            <consortium name="RefSeq"/>
        </authorList>
    </citation>
    <scope>IDENTIFICATION</scope>
</reference>
<evidence type="ECO:0000256" key="1">
    <source>
        <dbReference type="SAM" id="MobiDB-lite"/>
    </source>
</evidence>
<feature type="region of interest" description="Disordered" evidence="1">
    <location>
        <begin position="1"/>
        <end position="169"/>
    </location>
</feature>
<name>A0AAJ6YCF2_9HYME</name>
<evidence type="ECO:0000313" key="3">
    <source>
        <dbReference type="RefSeq" id="XP_011495331.1"/>
    </source>
</evidence>
<feature type="compositionally biased region" description="Low complexity" evidence="1">
    <location>
        <begin position="158"/>
        <end position="167"/>
    </location>
</feature>
<evidence type="ECO:0000313" key="2">
    <source>
        <dbReference type="Proteomes" id="UP000695007"/>
    </source>
</evidence>
<feature type="compositionally biased region" description="Low complexity" evidence="1">
    <location>
        <begin position="83"/>
        <end position="103"/>
    </location>
</feature>
<sequence length="191" mass="20856">MFSRSRGQGRLFGKRDGPGSKRHQSHSWMTTNKLRNEQRQPRRTRIGDGVMMSADSSPTLQASIPSPGYVELPDEPRPGKITPSSANNTSNSSPSPCGSKSEAGNGGASSSEDEAIVEAVPIVRSTLPSPEPRPMIELSRNGYKDHDRVDSNGLKAKPPQQQQQQQPDIDNDSCLIKCVYFTQQCCECTIV</sequence>
<dbReference type="GeneID" id="105360196"/>
<dbReference type="KEGG" id="csol:105360196"/>
<gene>
    <name evidence="3" type="primary">LOC105360196</name>
</gene>
<feature type="compositionally biased region" description="Polar residues" evidence="1">
    <location>
        <begin position="54"/>
        <end position="64"/>
    </location>
</feature>
<keyword evidence="2" id="KW-1185">Reference proteome</keyword>
<organism evidence="2 3">
    <name type="scientific">Ceratosolen solmsi marchali</name>
    <dbReference type="NCBI Taxonomy" id="326594"/>
    <lineage>
        <taxon>Eukaryota</taxon>
        <taxon>Metazoa</taxon>
        <taxon>Ecdysozoa</taxon>
        <taxon>Arthropoda</taxon>
        <taxon>Hexapoda</taxon>
        <taxon>Insecta</taxon>
        <taxon>Pterygota</taxon>
        <taxon>Neoptera</taxon>
        <taxon>Endopterygota</taxon>
        <taxon>Hymenoptera</taxon>
        <taxon>Apocrita</taxon>
        <taxon>Proctotrupomorpha</taxon>
        <taxon>Chalcidoidea</taxon>
        <taxon>Agaonidae</taxon>
        <taxon>Agaoninae</taxon>
        <taxon>Ceratosolen</taxon>
    </lineage>
</organism>
<dbReference type="RefSeq" id="XP_011495331.1">
    <property type="nucleotide sequence ID" value="XM_011497029.1"/>
</dbReference>
<dbReference type="Proteomes" id="UP000695007">
    <property type="component" value="Unplaced"/>
</dbReference>
<accession>A0AAJ6YCF2</accession>
<dbReference type="AlphaFoldDB" id="A0AAJ6YCF2"/>
<protein>
    <submittedName>
        <fullName evidence="3">Uncharacterized protein LOC105360196</fullName>
    </submittedName>
</protein>
<proteinExistence type="predicted"/>